<evidence type="ECO:0000256" key="5">
    <source>
        <dbReference type="ARBA" id="ARBA00022670"/>
    </source>
</evidence>
<dbReference type="InterPro" id="IPR038765">
    <property type="entry name" value="Papain-like_cys_pep_sf"/>
</dbReference>
<dbReference type="InterPro" id="IPR005078">
    <property type="entry name" value="Peptidase_C54"/>
</dbReference>
<evidence type="ECO:0000256" key="4">
    <source>
        <dbReference type="ARBA" id="ARBA00022490"/>
    </source>
</evidence>
<dbReference type="EC" id="3.4.22.-" evidence="11"/>
<feature type="region of interest" description="Disordered" evidence="13">
    <location>
        <begin position="375"/>
        <end position="558"/>
    </location>
</feature>
<dbReference type="InterPro" id="IPR046792">
    <property type="entry name" value="Peptidase_C54_cat"/>
</dbReference>
<keyword evidence="9 11" id="KW-0072">Autophagy</keyword>
<evidence type="ECO:0000256" key="7">
    <source>
        <dbReference type="ARBA" id="ARBA00022807"/>
    </source>
</evidence>
<feature type="coiled-coil region" evidence="12">
    <location>
        <begin position="588"/>
        <end position="666"/>
    </location>
</feature>
<evidence type="ECO:0000256" key="13">
    <source>
        <dbReference type="SAM" id="MobiDB-lite"/>
    </source>
</evidence>
<evidence type="ECO:0000256" key="1">
    <source>
        <dbReference type="ARBA" id="ARBA00004496"/>
    </source>
</evidence>
<dbReference type="GO" id="GO:0008233">
    <property type="term" value="F:peptidase activity"/>
    <property type="evidence" value="ECO:0007669"/>
    <property type="project" value="UniProtKB-KW"/>
</dbReference>
<dbReference type="EMBL" id="JAOAOG010000343">
    <property type="protein sequence ID" value="KAJ6226418.1"/>
    <property type="molecule type" value="Genomic_DNA"/>
</dbReference>
<proteinExistence type="inferred from homology"/>
<gene>
    <name evidence="15" type="ORF">M0813_10847</name>
</gene>
<protein>
    <recommendedName>
        <fullName evidence="11">Cysteine protease</fullName>
        <ecNumber evidence="11">3.4.22.-</ecNumber>
    </recommendedName>
</protein>
<keyword evidence="16" id="KW-1185">Reference proteome</keyword>
<evidence type="ECO:0000259" key="14">
    <source>
        <dbReference type="Pfam" id="PF03416"/>
    </source>
</evidence>
<evidence type="ECO:0000256" key="12">
    <source>
        <dbReference type="SAM" id="Coils"/>
    </source>
</evidence>
<comment type="subcellular location">
    <subcellularLocation>
        <location evidence="1 11">Cytoplasm</location>
    </subcellularLocation>
</comment>
<evidence type="ECO:0000256" key="9">
    <source>
        <dbReference type="ARBA" id="ARBA00023006"/>
    </source>
</evidence>
<comment type="similarity">
    <text evidence="2 11">Belongs to the peptidase C54 family.</text>
</comment>
<organism evidence="15 16">
    <name type="scientific">Anaeramoeba flamelloides</name>
    <dbReference type="NCBI Taxonomy" id="1746091"/>
    <lineage>
        <taxon>Eukaryota</taxon>
        <taxon>Metamonada</taxon>
        <taxon>Anaeramoebidae</taxon>
        <taxon>Anaeramoeba</taxon>
    </lineage>
</organism>
<comment type="caution">
    <text evidence="15">The sequence shown here is derived from an EMBL/GenBank/DDBJ whole genome shotgun (WGS) entry which is preliminary data.</text>
</comment>
<keyword evidence="6 11" id="KW-0378">Hydrolase</keyword>
<reference evidence="15" key="1">
    <citation type="submission" date="2022-08" db="EMBL/GenBank/DDBJ databases">
        <title>Novel sulfate-reducing endosymbionts in the free-living metamonad Anaeramoeba.</title>
        <authorList>
            <person name="Jerlstrom-Hultqvist J."/>
            <person name="Cepicka I."/>
            <person name="Gallot-Lavallee L."/>
            <person name="Salas-Leiva D."/>
            <person name="Curtis B.A."/>
            <person name="Zahonova K."/>
            <person name="Pipaliya S."/>
            <person name="Dacks J."/>
            <person name="Roger A.J."/>
        </authorList>
    </citation>
    <scope>NUCLEOTIDE SEQUENCE</scope>
    <source>
        <strain evidence="15">Schooner1</strain>
    </source>
</reference>
<sequence length="833" mass="98319">MINKVRNSVRHMSKTKGIESDSTITMLSTTYKCLEQYSRPENKWEEFIEDLRSRIFLSYRNKFKSIQGYTSDTGWGCMYRTGQMMLAQAFQQFLLGRDWRLHKSNVKDILIYLTIIRWFGDTSLSPYSIHKMASEGYDIGVKPGEWHSPTTVSVVLRKLVSKNHSNYFQMYVAKDSCIRLDSLKILAKNSKPLDPRKMLFSSILCDEFFHKLKLNPKSRTNKYKSKKITIWQDSELFSQKVLKLQKKKNTKFYQLNYLKERSKEMRFDEKRQQFYQKPNELLSKQYKDLNEKKKKNNIKLKLKSTLSFKKTSLNKNLLKDIEGFENTNLNPIFGDENDNGIDINLIKNPKIENISKRLDNVFDLFDGLTSQNNNITIKNKNNKNNKNKQKEKKNGIGGKKKVNENKEKKNEFKQGNGFNLINENKQTKKGTVTNSSTNKSIIKNENNKKLNNTNEKEQKKNKKIEINDIKEENKQTELDRGIHEIKKTETKIETKTETEKGTGRESEKEKEKEREKEKEKEDMKEKEKESGKEDVKNTEKETESEKDDKQNINPNLTQSKKVKTVDDFDDEFDIIDDFEIEDYWKEQNKDTKSTLKEAQELKKAKERIEKKKNDVNNTESIIITEKRNLIRLEIKFIEIHQEVNDLKEEGGEKDEEEGEVKALEDNFDMDFDEFEFTTKKEIKIRAQINLEIVDPEEDENWMPLIVFVPIRLGLKKFNKAYSEPLKEIFSFSQMLGIVGGKPNTSLYFVAVQDNNLYYLDPHKTQTSVETHNRDKFDIKSYNQNCIYRLKIKNLDPSMMLGFLLKDKNDYLDFVKKTRAFLEKWKKKPIFSMI</sequence>
<accession>A0ABQ8X1K3</accession>
<dbReference type="PANTHER" id="PTHR22624">
    <property type="entry name" value="CYSTEINE PROTEASE ATG4"/>
    <property type="match status" value="1"/>
</dbReference>
<keyword evidence="5 11" id="KW-0645">Protease</keyword>
<dbReference type="PANTHER" id="PTHR22624:SF49">
    <property type="entry name" value="CYSTEINE PROTEASE"/>
    <property type="match status" value="1"/>
</dbReference>
<dbReference type="GO" id="GO:0006508">
    <property type="term" value="P:proteolysis"/>
    <property type="evidence" value="ECO:0007669"/>
    <property type="project" value="UniProtKB-KW"/>
</dbReference>
<name>A0ABQ8X1K3_9EUKA</name>
<keyword evidence="12" id="KW-0175">Coiled coil</keyword>
<evidence type="ECO:0000256" key="10">
    <source>
        <dbReference type="ARBA" id="ARBA00029362"/>
    </source>
</evidence>
<feature type="domain" description="Peptidase C54 catalytic" evidence="14">
    <location>
        <begin position="45"/>
        <end position="206"/>
    </location>
</feature>
<evidence type="ECO:0000256" key="6">
    <source>
        <dbReference type="ARBA" id="ARBA00022801"/>
    </source>
</evidence>
<feature type="compositionally biased region" description="Low complexity" evidence="13">
    <location>
        <begin position="433"/>
        <end position="453"/>
    </location>
</feature>
<evidence type="ECO:0000256" key="3">
    <source>
        <dbReference type="ARBA" id="ARBA00022448"/>
    </source>
</evidence>
<comment type="catalytic activity">
    <reaction evidence="10">
        <text>[protein]-C-terminal L-amino acid-glycyl-phosphatidylethanolamide + H2O = [protein]-C-terminal L-amino acid-glycine + a 1,2-diacyl-sn-glycero-3-phosphoethanolamine</text>
        <dbReference type="Rhea" id="RHEA:67548"/>
        <dbReference type="Rhea" id="RHEA-COMP:17323"/>
        <dbReference type="Rhea" id="RHEA-COMP:17324"/>
        <dbReference type="ChEBI" id="CHEBI:15377"/>
        <dbReference type="ChEBI" id="CHEBI:64612"/>
        <dbReference type="ChEBI" id="CHEBI:172940"/>
        <dbReference type="ChEBI" id="CHEBI:172941"/>
    </reaction>
    <physiologicalReaction direction="left-to-right" evidence="10">
        <dbReference type="Rhea" id="RHEA:67549"/>
    </physiologicalReaction>
</comment>
<feature type="compositionally biased region" description="Basic and acidic residues" evidence="13">
    <location>
        <begin position="401"/>
        <end position="412"/>
    </location>
</feature>
<keyword evidence="8 11" id="KW-0653">Protein transport</keyword>
<keyword evidence="7" id="KW-0788">Thiol protease</keyword>
<dbReference type="SUPFAM" id="SSF54001">
    <property type="entry name" value="Cysteine proteinases"/>
    <property type="match status" value="1"/>
</dbReference>
<feature type="compositionally biased region" description="Polar residues" evidence="13">
    <location>
        <begin position="419"/>
        <end position="432"/>
    </location>
</feature>
<dbReference type="Proteomes" id="UP001150062">
    <property type="component" value="Unassembled WGS sequence"/>
</dbReference>
<feature type="domain" description="Peptidase C54 catalytic" evidence="14">
    <location>
        <begin position="665"/>
        <end position="815"/>
    </location>
</feature>
<feature type="compositionally biased region" description="Basic residues" evidence="13">
    <location>
        <begin position="380"/>
        <end position="391"/>
    </location>
</feature>
<evidence type="ECO:0000256" key="8">
    <source>
        <dbReference type="ARBA" id="ARBA00022927"/>
    </source>
</evidence>
<keyword evidence="3" id="KW-0813">Transport</keyword>
<keyword evidence="4 11" id="KW-0963">Cytoplasm</keyword>
<evidence type="ECO:0000256" key="11">
    <source>
        <dbReference type="RuleBase" id="RU363115"/>
    </source>
</evidence>
<comment type="function">
    <text evidence="11">Cysteine protease that plays a key role in autophagy by mediating both proteolytic activation and delipidation of ATG8 family proteins.</text>
</comment>
<feature type="compositionally biased region" description="Basic and acidic residues" evidence="13">
    <location>
        <begin position="454"/>
        <end position="550"/>
    </location>
</feature>
<dbReference type="Pfam" id="PF03416">
    <property type="entry name" value="Peptidase_C54"/>
    <property type="match status" value="2"/>
</dbReference>
<evidence type="ECO:0000256" key="2">
    <source>
        <dbReference type="ARBA" id="ARBA00010958"/>
    </source>
</evidence>
<evidence type="ECO:0000313" key="15">
    <source>
        <dbReference type="EMBL" id="KAJ6226418.1"/>
    </source>
</evidence>
<evidence type="ECO:0000313" key="16">
    <source>
        <dbReference type="Proteomes" id="UP001150062"/>
    </source>
</evidence>